<evidence type="ECO:0000259" key="3">
    <source>
        <dbReference type="Pfam" id="PF08240"/>
    </source>
</evidence>
<evidence type="ECO:0000256" key="1">
    <source>
        <dbReference type="ARBA" id="ARBA00023002"/>
    </source>
</evidence>
<dbReference type="SUPFAM" id="SSF51735">
    <property type="entry name" value="NAD(P)-binding Rossmann-fold domains"/>
    <property type="match status" value="1"/>
</dbReference>
<reference evidence="4 5" key="1">
    <citation type="submission" date="2017-05" db="EMBL/GenBank/DDBJ databases">
        <title>Vagococcus spp. assemblies.</title>
        <authorList>
            <person name="Gulvik C.A."/>
        </authorList>
    </citation>
    <scope>NUCLEOTIDE SEQUENCE [LARGE SCALE GENOMIC DNA]</scope>
    <source>
        <strain evidence="4 5">LMG 24798</strain>
    </source>
</reference>
<dbReference type="OrthoDB" id="9806940at2"/>
<protein>
    <submittedName>
        <fullName evidence="4">Alcohol dehydrogenase</fullName>
    </submittedName>
</protein>
<dbReference type="Pfam" id="PF00107">
    <property type="entry name" value="ADH_zinc_N"/>
    <property type="match status" value="1"/>
</dbReference>
<dbReference type="AlphaFoldDB" id="A0A430AQB3"/>
<dbReference type="InterPro" id="IPR013149">
    <property type="entry name" value="ADH-like_C"/>
</dbReference>
<dbReference type="Gene3D" id="3.40.50.720">
    <property type="entry name" value="NAD(P)-binding Rossmann-like Domain"/>
    <property type="match status" value="1"/>
</dbReference>
<proteinExistence type="predicted"/>
<dbReference type="InterPro" id="IPR013154">
    <property type="entry name" value="ADH-like_N"/>
</dbReference>
<keyword evidence="1" id="KW-0560">Oxidoreductase</keyword>
<evidence type="ECO:0000313" key="4">
    <source>
        <dbReference type="EMBL" id="RSU10124.1"/>
    </source>
</evidence>
<feature type="domain" description="Alcohol dehydrogenase-like N-terminal" evidence="3">
    <location>
        <begin position="24"/>
        <end position="137"/>
    </location>
</feature>
<name>A0A430AQB3_9ENTE</name>
<dbReference type="Gene3D" id="3.90.180.10">
    <property type="entry name" value="Medium-chain alcohol dehydrogenases, catalytic domain"/>
    <property type="match status" value="1"/>
</dbReference>
<dbReference type="PANTHER" id="PTHR43401:SF2">
    <property type="entry name" value="L-THREONINE 3-DEHYDROGENASE"/>
    <property type="match status" value="1"/>
</dbReference>
<keyword evidence="5" id="KW-1185">Reference proteome</keyword>
<gene>
    <name evidence="4" type="ORF">CBF27_11360</name>
</gene>
<dbReference type="InterPro" id="IPR036291">
    <property type="entry name" value="NAD(P)-bd_dom_sf"/>
</dbReference>
<dbReference type="RefSeq" id="WP_126814432.1">
    <property type="nucleotide sequence ID" value="NZ_NGKC01000014.1"/>
</dbReference>
<dbReference type="EMBL" id="NGKC01000014">
    <property type="protein sequence ID" value="RSU10124.1"/>
    <property type="molecule type" value="Genomic_DNA"/>
</dbReference>
<dbReference type="InterPro" id="IPR050129">
    <property type="entry name" value="Zn_alcohol_dh"/>
</dbReference>
<accession>A0A430AQB3</accession>
<dbReference type="InterPro" id="IPR011032">
    <property type="entry name" value="GroES-like_sf"/>
</dbReference>
<dbReference type="Proteomes" id="UP000286773">
    <property type="component" value="Unassembled WGS sequence"/>
</dbReference>
<dbReference type="PANTHER" id="PTHR43401">
    <property type="entry name" value="L-THREONINE 3-DEHYDROGENASE"/>
    <property type="match status" value="1"/>
</dbReference>
<dbReference type="GO" id="GO:0016491">
    <property type="term" value="F:oxidoreductase activity"/>
    <property type="evidence" value="ECO:0007669"/>
    <property type="project" value="UniProtKB-KW"/>
</dbReference>
<dbReference type="Pfam" id="PF08240">
    <property type="entry name" value="ADH_N"/>
    <property type="match status" value="1"/>
</dbReference>
<evidence type="ECO:0000313" key="5">
    <source>
        <dbReference type="Proteomes" id="UP000286773"/>
    </source>
</evidence>
<feature type="domain" description="Alcohol dehydrogenase-like C-terminal" evidence="2">
    <location>
        <begin position="179"/>
        <end position="306"/>
    </location>
</feature>
<comment type="caution">
    <text evidence="4">The sequence shown here is derived from an EMBL/GenBank/DDBJ whole genome shotgun (WGS) entry which is preliminary data.</text>
</comment>
<sequence>MKTAVFEGIEKIKIEEYDIQKIPDDKILIKIEACAICTWEQRVYTGVKQVEFPFIGGHEIAAEIVGLGKKINEKIWHIGDKVVYGTNLACGDCYYCKTGQEQNCLYFDHSKQLEGLPHKGMGGLSEYMLANPKHLFHYDTVTPEEAALSEPLSCVIHSCETADIQYGDVVVVIGCGIMGLLHVSLAAKSGAIVVACDLKDDRLALSRTVGASYTINTKEQNLYDEVMKLTDQIGANVVFDTTPISELVDDAVAIVANLGKVVLYSSFYPDTPVSLSPDRLHKNSYQLLGTANSNSRDFMRSTRLISKGVIDVKPFISEVYDFEEVEQAFKSAVKGDKYRVVVKF</sequence>
<dbReference type="SUPFAM" id="SSF50129">
    <property type="entry name" value="GroES-like"/>
    <property type="match status" value="1"/>
</dbReference>
<evidence type="ECO:0000259" key="2">
    <source>
        <dbReference type="Pfam" id="PF00107"/>
    </source>
</evidence>
<organism evidence="4 5">
    <name type="scientific">Vagococcus acidifermentans</name>
    <dbReference type="NCBI Taxonomy" id="564710"/>
    <lineage>
        <taxon>Bacteria</taxon>
        <taxon>Bacillati</taxon>
        <taxon>Bacillota</taxon>
        <taxon>Bacilli</taxon>
        <taxon>Lactobacillales</taxon>
        <taxon>Enterococcaceae</taxon>
        <taxon>Vagococcus</taxon>
    </lineage>
</organism>